<evidence type="ECO:0000313" key="3">
    <source>
        <dbReference type="Proteomes" id="UP000297280"/>
    </source>
</evidence>
<dbReference type="Proteomes" id="UP000297280">
    <property type="component" value="Unassembled WGS sequence"/>
</dbReference>
<dbReference type="SUPFAM" id="SSF103473">
    <property type="entry name" value="MFS general substrate transporter"/>
    <property type="match status" value="1"/>
</dbReference>
<protein>
    <recommendedName>
        <fullName evidence="4">Major facilitator superfamily (MFS) profile domain-containing protein</fullName>
    </recommendedName>
</protein>
<dbReference type="AlphaFoldDB" id="A0A4Z1KYM3"/>
<organism evidence="2 3">
    <name type="scientific">Botrytis porri</name>
    <dbReference type="NCBI Taxonomy" id="87229"/>
    <lineage>
        <taxon>Eukaryota</taxon>
        <taxon>Fungi</taxon>
        <taxon>Dikarya</taxon>
        <taxon>Ascomycota</taxon>
        <taxon>Pezizomycotina</taxon>
        <taxon>Leotiomycetes</taxon>
        <taxon>Helotiales</taxon>
        <taxon>Sclerotiniaceae</taxon>
        <taxon>Botrytis</taxon>
    </lineage>
</organism>
<keyword evidence="3" id="KW-1185">Reference proteome</keyword>
<dbReference type="InterPro" id="IPR050327">
    <property type="entry name" value="Proton-linked_MCT"/>
</dbReference>
<name>A0A4Z1KYM3_9HELO</name>
<evidence type="ECO:0000256" key="1">
    <source>
        <dbReference type="SAM" id="Phobius"/>
    </source>
</evidence>
<reference evidence="2 3" key="1">
    <citation type="submission" date="2017-12" db="EMBL/GenBank/DDBJ databases">
        <title>Comparative genomics of Botrytis spp.</title>
        <authorList>
            <person name="Valero-Jimenez C.A."/>
            <person name="Tapia P."/>
            <person name="Veloso J."/>
            <person name="Silva-Moreno E."/>
            <person name="Staats M."/>
            <person name="Valdes J.H."/>
            <person name="Van Kan J.A.L."/>
        </authorList>
    </citation>
    <scope>NUCLEOTIDE SEQUENCE [LARGE SCALE GENOMIC DNA]</scope>
    <source>
        <strain evidence="2 3">MUCL3349</strain>
    </source>
</reference>
<dbReference type="PANTHER" id="PTHR11360">
    <property type="entry name" value="MONOCARBOXYLATE TRANSPORTER"/>
    <property type="match status" value="1"/>
</dbReference>
<accession>A0A4Z1KYM3</accession>
<evidence type="ECO:0008006" key="4">
    <source>
        <dbReference type="Google" id="ProtNLM"/>
    </source>
</evidence>
<feature type="transmembrane region" description="Helical" evidence="1">
    <location>
        <begin position="54"/>
        <end position="75"/>
    </location>
</feature>
<gene>
    <name evidence="2" type="ORF">BPOR_0103g00120</name>
</gene>
<dbReference type="PANTHER" id="PTHR11360:SF130">
    <property type="entry name" value="MAJOR FACILITATOR SUPERFAMILY (MFS) PROFILE DOMAIN-CONTAINING PROTEIN-RELATED"/>
    <property type="match status" value="1"/>
</dbReference>
<comment type="caution">
    <text evidence="2">The sequence shown here is derived from an EMBL/GenBank/DDBJ whole genome shotgun (WGS) entry which is preliminary data.</text>
</comment>
<dbReference type="InterPro" id="IPR036259">
    <property type="entry name" value="MFS_trans_sf"/>
</dbReference>
<sequence length="229" mass="25549">MTEKEESEFYPEALNEAEDDTIKPETVKEKNLRVLSKTKSAASWKDPGPPPDGGVVACTQVLVGHLIIMNTWGFINSFGVSQEYYIDFLDRSPSDLSWIGSIQVFVFLIGTFTGRLTDAGYFCPVFLWLFCPTLSVAPTYFSKNKMLAVGIYACGSATGGLVFPVMFQQLITPLIYEWTMRILVVFTTSCLIICNVFAKPRLPPCNTGPMIELAAFKENRIPCLPWECP</sequence>
<keyword evidence="1" id="KW-0472">Membrane</keyword>
<feature type="transmembrane region" description="Helical" evidence="1">
    <location>
        <begin position="119"/>
        <end position="140"/>
    </location>
</feature>
<evidence type="ECO:0000313" key="2">
    <source>
        <dbReference type="EMBL" id="TGO89566.1"/>
    </source>
</evidence>
<feature type="transmembrane region" description="Helical" evidence="1">
    <location>
        <begin position="147"/>
        <end position="166"/>
    </location>
</feature>
<feature type="transmembrane region" description="Helical" evidence="1">
    <location>
        <begin position="178"/>
        <end position="198"/>
    </location>
</feature>
<dbReference type="EMBL" id="PQXO01000103">
    <property type="protein sequence ID" value="TGO89566.1"/>
    <property type="molecule type" value="Genomic_DNA"/>
</dbReference>
<keyword evidence="1" id="KW-1133">Transmembrane helix</keyword>
<proteinExistence type="predicted"/>
<keyword evidence="1" id="KW-0812">Transmembrane</keyword>
<feature type="transmembrane region" description="Helical" evidence="1">
    <location>
        <begin position="96"/>
        <end position="113"/>
    </location>
</feature>